<evidence type="ECO:0000256" key="8">
    <source>
        <dbReference type="PIRSR" id="PIRSR500134-1"/>
    </source>
</evidence>
<comment type="similarity">
    <text evidence="2 7">Belongs to the UDP-glucose/GDP-mannose dehydrogenase family.</text>
</comment>
<dbReference type="Proteomes" id="UP000037151">
    <property type="component" value="Unassembled WGS sequence"/>
</dbReference>
<dbReference type="Pfam" id="PF03721">
    <property type="entry name" value="UDPG_MGDP_dh_N"/>
    <property type="match status" value="1"/>
</dbReference>
<dbReference type="EMBL" id="JPPY01000075">
    <property type="protein sequence ID" value="KND36860.1"/>
    <property type="molecule type" value="Genomic_DNA"/>
</dbReference>
<dbReference type="SUPFAM" id="SSF51735">
    <property type="entry name" value="NAD(P)-binding Rossmann-fold domains"/>
    <property type="match status" value="1"/>
</dbReference>
<dbReference type="InterPro" id="IPR017476">
    <property type="entry name" value="UDP-Glc/GDP-Man"/>
</dbReference>
<feature type="binding site" evidence="10">
    <location>
        <position position="267"/>
    </location>
    <ligand>
        <name>NAD(+)</name>
        <dbReference type="ChEBI" id="CHEBI:57540"/>
    </ligand>
</feature>
<evidence type="ECO:0000313" key="13">
    <source>
        <dbReference type="Proteomes" id="UP000037151"/>
    </source>
</evidence>
<feature type="binding site" evidence="9">
    <location>
        <position position="261"/>
    </location>
    <ligand>
        <name>substrate</name>
    </ligand>
</feature>
<dbReference type="SMART" id="SM00984">
    <property type="entry name" value="UDPG_MGDP_dh_C"/>
    <property type="match status" value="1"/>
</dbReference>
<dbReference type="EC" id="1.1.1.22" evidence="3 7"/>
<name>A0A0L0KGW6_9ACTN</name>
<reference evidence="13" key="1">
    <citation type="submission" date="2014-07" db="EMBL/GenBank/DDBJ databases">
        <title>Genome sequencing of plant-pathogenic Streptomyces species.</title>
        <authorList>
            <person name="Harrison J."/>
            <person name="Sapp M."/>
            <person name="Thwaites R."/>
            <person name="Studholme D.J."/>
        </authorList>
    </citation>
    <scope>NUCLEOTIDE SEQUENCE [LARGE SCALE GENOMIC DNA]</scope>
    <source>
        <strain evidence="13">NCPPB 4445</strain>
    </source>
</reference>
<evidence type="ECO:0000256" key="7">
    <source>
        <dbReference type="PIRNR" id="PIRNR000124"/>
    </source>
</evidence>
<dbReference type="InterPro" id="IPR014026">
    <property type="entry name" value="UDP-Glc/GDP-Man_DH_dimer"/>
</dbReference>
<dbReference type="PIRSF" id="PIRSF000124">
    <property type="entry name" value="UDPglc_GDPman_dh"/>
    <property type="match status" value="1"/>
</dbReference>
<dbReference type="GO" id="GO:0003979">
    <property type="term" value="F:UDP-glucose 6-dehydrogenase activity"/>
    <property type="evidence" value="ECO:0007669"/>
    <property type="project" value="UniProtKB-EC"/>
</dbReference>
<evidence type="ECO:0000256" key="3">
    <source>
        <dbReference type="ARBA" id="ARBA00012954"/>
    </source>
</evidence>
<feature type="binding site" evidence="9">
    <location>
        <begin position="153"/>
        <end position="156"/>
    </location>
    <ligand>
        <name>substrate</name>
    </ligand>
</feature>
<keyword evidence="4 7" id="KW-0560">Oxidoreductase</keyword>
<evidence type="ECO:0000256" key="5">
    <source>
        <dbReference type="ARBA" id="ARBA00023027"/>
    </source>
</evidence>
<keyword evidence="5 7" id="KW-0520">NAD</keyword>
<evidence type="ECO:0000256" key="10">
    <source>
        <dbReference type="PIRSR" id="PIRSR500134-3"/>
    </source>
</evidence>
<feature type="domain" description="UDP-glucose/GDP-mannose dehydrogenase C-terminal" evidence="11">
    <location>
        <begin position="320"/>
        <end position="420"/>
    </location>
</feature>
<evidence type="ECO:0000259" key="11">
    <source>
        <dbReference type="SMART" id="SM00984"/>
    </source>
</evidence>
<feature type="binding site" evidence="10">
    <location>
        <position position="35"/>
    </location>
    <ligand>
        <name>NAD(+)</name>
        <dbReference type="ChEBI" id="CHEBI:57540"/>
    </ligand>
</feature>
<dbReference type="AlphaFoldDB" id="A0A0L0KGW6"/>
<dbReference type="PANTHER" id="PTHR43750:SF3">
    <property type="entry name" value="UDP-GLUCOSE 6-DEHYDROGENASE TUAD"/>
    <property type="match status" value="1"/>
</dbReference>
<dbReference type="PIRSF" id="PIRSF500134">
    <property type="entry name" value="UDPglc_DH_bac"/>
    <property type="match status" value="1"/>
</dbReference>
<protein>
    <recommendedName>
        <fullName evidence="3 7">UDP-glucose 6-dehydrogenase</fullName>
        <ecNumber evidence="3 7">1.1.1.22</ecNumber>
    </recommendedName>
</protein>
<dbReference type="Gene3D" id="3.40.50.720">
    <property type="entry name" value="NAD(P)-binding Rossmann-like Domain"/>
    <property type="match status" value="2"/>
</dbReference>
<feature type="binding site" evidence="10">
    <location>
        <position position="86"/>
    </location>
    <ligand>
        <name>NAD(+)</name>
        <dbReference type="ChEBI" id="CHEBI:57540"/>
    </ligand>
</feature>
<dbReference type="InterPro" id="IPR028357">
    <property type="entry name" value="UDPglc_DH_bac"/>
</dbReference>
<dbReference type="RefSeq" id="WP_050370522.1">
    <property type="nucleotide sequence ID" value="NZ_KQ257813.1"/>
</dbReference>
<organism evidence="12 13">
    <name type="scientific">Streptomyces acidiscabies</name>
    <dbReference type="NCBI Taxonomy" id="42234"/>
    <lineage>
        <taxon>Bacteria</taxon>
        <taxon>Bacillati</taxon>
        <taxon>Actinomycetota</taxon>
        <taxon>Actinomycetes</taxon>
        <taxon>Kitasatosporales</taxon>
        <taxon>Streptomycetaceae</taxon>
        <taxon>Streptomyces</taxon>
    </lineage>
</organism>
<dbReference type="Pfam" id="PF00984">
    <property type="entry name" value="UDPG_MGDP_dh"/>
    <property type="match status" value="1"/>
</dbReference>
<feature type="binding site" evidence="9">
    <location>
        <position position="208"/>
    </location>
    <ligand>
        <name>substrate</name>
    </ligand>
</feature>
<dbReference type="GO" id="GO:0000271">
    <property type="term" value="P:polysaccharide biosynthetic process"/>
    <property type="evidence" value="ECO:0007669"/>
    <property type="project" value="InterPro"/>
</dbReference>
<comment type="pathway">
    <text evidence="1">Nucleotide-sugar biosynthesis; UDP-alpha-D-glucuronate biosynthesis; UDP-alpha-D-glucuronate from UDP-alpha-D-glucose: step 1/1.</text>
</comment>
<feature type="active site" description="Nucleophile" evidence="8">
    <location>
        <position position="264"/>
    </location>
</feature>
<dbReference type="GO" id="GO:0051287">
    <property type="term" value="F:NAD binding"/>
    <property type="evidence" value="ECO:0007669"/>
    <property type="project" value="InterPro"/>
</dbReference>
<dbReference type="InterPro" id="IPR014027">
    <property type="entry name" value="UDP-Glc/GDP-Man_DH_C"/>
</dbReference>
<evidence type="ECO:0000256" key="1">
    <source>
        <dbReference type="ARBA" id="ARBA00004701"/>
    </source>
</evidence>
<dbReference type="SUPFAM" id="SSF48179">
    <property type="entry name" value="6-phosphogluconate dehydrogenase C-terminal domain-like"/>
    <property type="match status" value="1"/>
</dbReference>
<comment type="catalytic activity">
    <reaction evidence="6 7">
        <text>UDP-alpha-D-glucose + 2 NAD(+) + H2O = UDP-alpha-D-glucuronate + 2 NADH + 3 H(+)</text>
        <dbReference type="Rhea" id="RHEA:23596"/>
        <dbReference type="ChEBI" id="CHEBI:15377"/>
        <dbReference type="ChEBI" id="CHEBI:15378"/>
        <dbReference type="ChEBI" id="CHEBI:57540"/>
        <dbReference type="ChEBI" id="CHEBI:57945"/>
        <dbReference type="ChEBI" id="CHEBI:58052"/>
        <dbReference type="ChEBI" id="CHEBI:58885"/>
        <dbReference type="EC" id="1.1.1.22"/>
    </reaction>
</comment>
<comment type="caution">
    <text evidence="12">The sequence shown here is derived from an EMBL/GenBank/DDBJ whole genome shotgun (WGS) entry which is preliminary data.</text>
</comment>
<feature type="binding site" evidence="9">
    <location>
        <position position="327"/>
    </location>
    <ligand>
        <name>substrate</name>
    </ligand>
</feature>
<evidence type="ECO:0000256" key="6">
    <source>
        <dbReference type="ARBA" id="ARBA00047473"/>
    </source>
</evidence>
<dbReference type="NCBIfam" id="TIGR03026">
    <property type="entry name" value="NDP-sugDHase"/>
    <property type="match status" value="1"/>
</dbReference>
<dbReference type="InterPro" id="IPR036220">
    <property type="entry name" value="UDP-Glc/GDP-Man_DH_C_sf"/>
</dbReference>
<evidence type="ECO:0000256" key="4">
    <source>
        <dbReference type="ARBA" id="ARBA00023002"/>
    </source>
</evidence>
<dbReference type="Gene3D" id="1.20.5.100">
    <property type="entry name" value="Cytochrome c1, transmembrane anchor, C-terminal"/>
    <property type="match status" value="1"/>
</dbReference>
<accession>A0A0L0KGW6</accession>
<evidence type="ECO:0000256" key="2">
    <source>
        <dbReference type="ARBA" id="ARBA00006601"/>
    </source>
</evidence>
<proteinExistence type="inferred from homology"/>
<evidence type="ECO:0000313" key="12">
    <source>
        <dbReference type="EMBL" id="KND36860.1"/>
    </source>
</evidence>
<dbReference type="PANTHER" id="PTHR43750">
    <property type="entry name" value="UDP-GLUCOSE 6-DEHYDROGENASE TUAD"/>
    <property type="match status" value="1"/>
</dbReference>
<feature type="binding site" evidence="10">
    <location>
        <position position="156"/>
    </location>
    <ligand>
        <name>NAD(+)</name>
        <dbReference type="ChEBI" id="CHEBI:57540"/>
    </ligand>
</feature>
<dbReference type="Pfam" id="PF03720">
    <property type="entry name" value="UDPG_MGDP_dh_C"/>
    <property type="match status" value="1"/>
</dbReference>
<dbReference type="GO" id="GO:0006065">
    <property type="term" value="P:UDP-glucuronate biosynthetic process"/>
    <property type="evidence" value="ECO:0007669"/>
    <property type="project" value="UniProtKB-UniPathway"/>
</dbReference>
<dbReference type="PATRIC" id="fig|42234.21.peg.2347"/>
<feature type="binding site" evidence="10">
    <location>
        <position position="122"/>
    </location>
    <ligand>
        <name>NAD(+)</name>
        <dbReference type="ChEBI" id="CHEBI:57540"/>
    </ligand>
</feature>
<dbReference type="OrthoDB" id="5193947at2"/>
<dbReference type="InterPro" id="IPR001732">
    <property type="entry name" value="UDP-Glc/GDP-Man_DH_N"/>
</dbReference>
<sequence length="442" mass="46792">MRVSVIGCGHLGIPHAAGMAHLGHEVLGVELDPARVDQLNHGQAPIHEEGLPELLAKHTGSGQLRFSTSIREAADFADVHFLAVGTPIDSDGRSYDTGQVFGAVRELAPYLTRPCTIMGKSTVTVGTTRRLTELVQRLAPAGTDVDVVWNPEFLREGHAVEDTLRPDRIVVGLTQPRAERAVREVYAPVLAGDVPLFVTTPETAELIKGAANTFLGLKISFINAVADMCTAAGADVMTLVEAMGIDSRIGAKGMMPGIGYGGGCLPKDVRAFTASAAQLGADDAETLLRAAESVNENRAEQAVQLVEAALGRDLDGARVAMWGAAFKAGTNDVRESPALAVAGRLHRLGAQVTVHDPVALETAARRHPELEYAPTLTEASADADVVVVGTEWPEYRDADPEALGAVAAKVVVDFRNVLDAGRWARAGWTVHPLGRPTHHPAD</sequence>
<dbReference type="InterPro" id="IPR008927">
    <property type="entry name" value="6-PGluconate_DH-like_C_sf"/>
</dbReference>
<dbReference type="InterPro" id="IPR036291">
    <property type="entry name" value="NAD(P)-bd_dom_sf"/>
</dbReference>
<evidence type="ECO:0000256" key="9">
    <source>
        <dbReference type="PIRSR" id="PIRSR500134-2"/>
    </source>
</evidence>
<dbReference type="UniPathway" id="UPA00038">
    <property type="reaction ID" value="UER00491"/>
</dbReference>
<dbReference type="SUPFAM" id="SSF52413">
    <property type="entry name" value="UDP-glucose/GDP-mannose dehydrogenase C-terminal domain"/>
    <property type="match status" value="1"/>
</dbReference>
<feature type="binding site" evidence="10">
    <location>
        <position position="334"/>
    </location>
    <ligand>
        <name>NAD(+)</name>
        <dbReference type="ChEBI" id="CHEBI:57540"/>
    </ligand>
</feature>
<gene>
    <name evidence="12" type="ORF">IQ63_11400</name>
</gene>